<name>A0A3S4NKI0_PSEFL</name>
<dbReference type="Proteomes" id="UP000278078">
    <property type="component" value="Chromosome"/>
</dbReference>
<evidence type="ECO:0000313" key="2">
    <source>
        <dbReference type="Proteomes" id="UP000278078"/>
    </source>
</evidence>
<proteinExistence type="predicted"/>
<evidence type="ECO:0000313" key="1">
    <source>
        <dbReference type="EMBL" id="VEE45794.1"/>
    </source>
</evidence>
<sequence>MATPPYPEDEHSRQAYVDQLGLLEEGADEVFEEILAAATSYFQTPIALISILDH</sequence>
<reference evidence="1 2" key="1">
    <citation type="submission" date="2018-12" db="EMBL/GenBank/DDBJ databases">
        <authorList>
            <consortium name="Pathogen Informatics"/>
        </authorList>
    </citation>
    <scope>NUCLEOTIDE SEQUENCE [LARGE SCALE GENOMIC DNA]</scope>
    <source>
        <strain evidence="1 2">NCTC10783</strain>
    </source>
</reference>
<dbReference type="AlphaFoldDB" id="A0A3S4NKI0"/>
<gene>
    <name evidence="1" type="ORF">NCTC10783_01655</name>
</gene>
<organism evidence="1 2">
    <name type="scientific">Pseudomonas fluorescens</name>
    <dbReference type="NCBI Taxonomy" id="294"/>
    <lineage>
        <taxon>Bacteria</taxon>
        <taxon>Pseudomonadati</taxon>
        <taxon>Pseudomonadota</taxon>
        <taxon>Gammaproteobacteria</taxon>
        <taxon>Pseudomonadales</taxon>
        <taxon>Pseudomonadaceae</taxon>
        <taxon>Pseudomonas</taxon>
    </lineage>
</organism>
<accession>A0A3S4NKI0</accession>
<protein>
    <submittedName>
        <fullName evidence="1">Putative EAL domain-containing protein</fullName>
    </submittedName>
</protein>
<dbReference type="EMBL" id="LR134300">
    <property type="protein sequence ID" value="VEE45794.1"/>
    <property type="molecule type" value="Genomic_DNA"/>
</dbReference>